<dbReference type="InterPro" id="IPR001878">
    <property type="entry name" value="Znf_CCHC"/>
</dbReference>
<dbReference type="GO" id="GO:0003676">
    <property type="term" value="F:nucleic acid binding"/>
    <property type="evidence" value="ECO:0007669"/>
    <property type="project" value="InterPro"/>
</dbReference>
<feature type="compositionally biased region" description="Basic residues" evidence="2">
    <location>
        <begin position="16"/>
        <end position="27"/>
    </location>
</feature>
<gene>
    <name evidence="4" type="ORF">FNV43_RR07458</name>
</gene>
<dbReference type="Proteomes" id="UP000796880">
    <property type="component" value="Unassembled WGS sequence"/>
</dbReference>
<dbReference type="EMBL" id="VOIH02000003">
    <property type="protein sequence ID" value="KAF3451363.1"/>
    <property type="molecule type" value="Genomic_DNA"/>
</dbReference>
<name>A0A8K0HGP0_9ROSA</name>
<evidence type="ECO:0000313" key="4">
    <source>
        <dbReference type="EMBL" id="KAF3451363.1"/>
    </source>
</evidence>
<keyword evidence="1" id="KW-0479">Metal-binding</keyword>
<feature type="region of interest" description="Disordered" evidence="2">
    <location>
        <begin position="15"/>
        <end position="55"/>
    </location>
</feature>
<dbReference type="AlphaFoldDB" id="A0A8K0HGP0"/>
<dbReference type="GO" id="GO:0008270">
    <property type="term" value="F:zinc ion binding"/>
    <property type="evidence" value="ECO:0007669"/>
    <property type="project" value="UniProtKB-KW"/>
</dbReference>
<accession>A0A8K0HGP0</accession>
<evidence type="ECO:0000256" key="2">
    <source>
        <dbReference type="SAM" id="MobiDB-lite"/>
    </source>
</evidence>
<keyword evidence="1" id="KW-0862">Zinc</keyword>
<evidence type="ECO:0000256" key="1">
    <source>
        <dbReference type="PROSITE-ProRule" id="PRU00047"/>
    </source>
</evidence>
<dbReference type="PROSITE" id="PS50158">
    <property type="entry name" value="ZF_CCHC"/>
    <property type="match status" value="1"/>
</dbReference>
<proteinExistence type="predicted"/>
<reference evidence="4" key="1">
    <citation type="submission" date="2020-03" db="EMBL/GenBank/DDBJ databases">
        <title>A high-quality chromosome-level genome assembly of a woody plant with both climbing and erect habits, Rhamnella rubrinervis.</title>
        <authorList>
            <person name="Lu Z."/>
            <person name="Yang Y."/>
            <person name="Zhu X."/>
            <person name="Sun Y."/>
        </authorList>
    </citation>
    <scope>NUCLEOTIDE SEQUENCE</scope>
    <source>
        <strain evidence="4">BYM</strain>
        <tissue evidence="4">Leaf</tissue>
    </source>
</reference>
<protein>
    <recommendedName>
        <fullName evidence="3">CCHC-type domain-containing protein</fullName>
    </recommendedName>
</protein>
<feature type="compositionally biased region" description="Basic residues" evidence="2">
    <location>
        <begin position="160"/>
        <end position="170"/>
    </location>
</feature>
<keyword evidence="1" id="KW-0863">Zinc-finger</keyword>
<evidence type="ECO:0000313" key="5">
    <source>
        <dbReference type="Proteomes" id="UP000796880"/>
    </source>
</evidence>
<organism evidence="4 5">
    <name type="scientific">Rhamnella rubrinervis</name>
    <dbReference type="NCBI Taxonomy" id="2594499"/>
    <lineage>
        <taxon>Eukaryota</taxon>
        <taxon>Viridiplantae</taxon>
        <taxon>Streptophyta</taxon>
        <taxon>Embryophyta</taxon>
        <taxon>Tracheophyta</taxon>
        <taxon>Spermatophyta</taxon>
        <taxon>Magnoliopsida</taxon>
        <taxon>eudicotyledons</taxon>
        <taxon>Gunneridae</taxon>
        <taxon>Pentapetalae</taxon>
        <taxon>rosids</taxon>
        <taxon>fabids</taxon>
        <taxon>Rosales</taxon>
        <taxon>Rhamnaceae</taxon>
        <taxon>rhamnoid group</taxon>
        <taxon>Rhamneae</taxon>
        <taxon>Rhamnella</taxon>
    </lineage>
</organism>
<feature type="domain" description="CCHC-type" evidence="3">
    <location>
        <begin position="221"/>
        <end position="235"/>
    </location>
</feature>
<feature type="region of interest" description="Disordered" evidence="2">
    <location>
        <begin position="160"/>
        <end position="190"/>
    </location>
</feature>
<keyword evidence="5" id="KW-1185">Reference proteome</keyword>
<evidence type="ECO:0000259" key="3">
    <source>
        <dbReference type="PROSITE" id="PS50158"/>
    </source>
</evidence>
<comment type="caution">
    <text evidence="4">The sequence shown here is derived from an EMBL/GenBank/DDBJ whole genome shotgun (WGS) entry which is preliminary data.</text>
</comment>
<sequence>MEELVVVRVVTVVRKPSSKSHSVRRSHRGDIPSTSGGGYRDVGLDENSPSRGFGGSPVAVAALEENPVEDTEEDSLGIDGFVLEAIERLIAQNVQQQRQPQQSTGINVVVKQFQDLHPLEFDGSLNPLVFPSYFGFCVSAIDCKDHDGGRKGKDQLRSAKKQWKRGLPQKRKFDGKPWSSSNRGDNSNKKFKAGENRLAFHSVTSVEGSILENAGEDCYMYNCGKPSHIRKNCPEAVRT</sequence>